<dbReference type="EMBL" id="JAVRRA010008522">
    <property type="protein sequence ID" value="KAK5256463.1"/>
    <property type="molecule type" value="Genomic_DNA"/>
</dbReference>
<evidence type="ECO:0000313" key="2">
    <source>
        <dbReference type="EMBL" id="KAK5256463.1"/>
    </source>
</evidence>
<dbReference type="InterPro" id="IPR035979">
    <property type="entry name" value="RBD_domain_sf"/>
</dbReference>
<dbReference type="SUPFAM" id="SSF54928">
    <property type="entry name" value="RNA-binding domain, RBD"/>
    <property type="match status" value="1"/>
</dbReference>
<protein>
    <recommendedName>
        <fullName evidence="4">RRM domain-containing protein</fullName>
    </recommendedName>
</protein>
<evidence type="ECO:0000313" key="3">
    <source>
        <dbReference type="Proteomes" id="UP001357485"/>
    </source>
</evidence>
<feature type="compositionally biased region" description="Polar residues" evidence="1">
    <location>
        <begin position="85"/>
        <end position="107"/>
    </location>
</feature>
<dbReference type="Proteomes" id="UP001357485">
    <property type="component" value="Unassembled WGS sequence"/>
</dbReference>
<dbReference type="CDD" id="cd12261">
    <property type="entry name" value="RRM1_3_MRN1"/>
    <property type="match status" value="1"/>
</dbReference>
<keyword evidence="3" id="KW-1185">Reference proteome</keyword>
<evidence type="ECO:0000256" key="1">
    <source>
        <dbReference type="SAM" id="MobiDB-lite"/>
    </source>
</evidence>
<feature type="region of interest" description="Disordered" evidence="1">
    <location>
        <begin position="81"/>
        <end position="120"/>
    </location>
</feature>
<comment type="caution">
    <text evidence="2">The sequence shown here is derived from an EMBL/GenBank/DDBJ whole genome shotgun (WGS) entry which is preliminary data.</text>
</comment>
<gene>
    <name evidence="2" type="ORF">LTR16_003212</name>
</gene>
<sequence>ILKNALFCGGITPETLGLLIFNGGHHDYVDSQTNIDAWKGKFGDEKFESNRPQAAPVNVTVPRTEMRWKQEMYPSAVTFAPVIPSGSQDRSHPSVNRDNSFDDPSSSTDEKKSADAQLPAVDSFGGGQHVACGDQPRTVLISNLSDRTTHKDITNIIRGGRLLDIYLRSHDRTAIVSFVEGAVDFFNHAKRNDLYIHTKRLEVRWHDRQFQLNGHIANKVANGATRNIVVRGGHGKLCEKEIRDHMEHIHNLVLIDISFRSGDIYISTNSIHNALFARTCMMSRSTYKGCKIEWYPDECATPLPAIHQARKDKVSLPSKNNVSLTNRFELLNTDGTEANSDEDDVQTTTGLSSYAVELSWVDNSTAA</sequence>
<proteinExistence type="predicted"/>
<name>A0ABR0LY85_9PEZI</name>
<reference evidence="2 3" key="1">
    <citation type="submission" date="2023-08" db="EMBL/GenBank/DDBJ databases">
        <title>Black Yeasts Isolated from many extreme environments.</title>
        <authorList>
            <person name="Coleine C."/>
            <person name="Stajich J.E."/>
            <person name="Selbmann L."/>
        </authorList>
    </citation>
    <scope>NUCLEOTIDE SEQUENCE [LARGE SCALE GENOMIC DNA]</scope>
    <source>
        <strain evidence="2 3">CCFEE 536</strain>
    </source>
</reference>
<accession>A0ABR0LY85</accession>
<feature type="non-terminal residue" evidence="2">
    <location>
        <position position="1"/>
    </location>
</feature>
<organism evidence="2 3">
    <name type="scientific">Cryomyces antarcticus</name>
    <dbReference type="NCBI Taxonomy" id="329879"/>
    <lineage>
        <taxon>Eukaryota</taxon>
        <taxon>Fungi</taxon>
        <taxon>Dikarya</taxon>
        <taxon>Ascomycota</taxon>
        <taxon>Pezizomycotina</taxon>
        <taxon>Dothideomycetes</taxon>
        <taxon>Dothideomycetes incertae sedis</taxon>
        <taxon>Cryomyces</taxon>
    </lineage>
</organism>
<evidence type="ECO:0008006" key="4">
    <source>
        <dbReference type="Google" id="ProtNLM"/>
    </source>
</evidence>